<evidence type="ECO:0000256" key="3">
    <source>
        <dbReference type="ARBA" id="ARBA00025740"/>
    </source>
</evidence>
<comment type="caution">
    <text evidence="5">The sequence shown here is derived from an EMBL/GenBank/DDBJ whole genome shotgun (WGS) entry which is preliminary data.</text>
</comment>
<dbReference type="SMART" id="SM00320">
    <property type="entry name" value="WD40"/>
    <property type="match status" value="2"/>
</dbReference>
<reference evidence="5" key="1">
    <citation type="submission" date="2020-11" db="EMBL/GenBank/DDBJ databases">
        <authorList>
            <consortium name="DOE Joint Genome Institute"/>
            <person name="Ahrendt S."/>
            <person name="Riley R."/>
            <person name="Andreopoulos W."/>
            <person name="Labutti K."/>
            <person name="Pangilinan J."/>
            <person name="Ruiz-Duenas F.J."/>
            <person name="Barrasa J.M."/>
            <person name="Sanchez-Garcia M."/>
            <person name="Camarero S."/>
            <person name="Miyauchi S."/>
            <person name="Serrano A."/>
            <person name="Linde D."/>
            <person name="Babiker R."/>
            <person name="Drula E."/>
            <person name="Ayuso-Fernandez I."/>
            <person name="Pacheco R."/>
            <person name="Padilla G."/>
            <person name="Ferreira P."/>
            <person name="Barriuso J."/>
            <person name="Kellner H."/>
            <person name="Castanera R."/>
            <person name="Alfaro M."/>
            <person name="Ramirez L."/>
            <person name="Pisabarro A.G."/>
            <person name="Kuo A."/>
            <person name="Tritt A."/>
            <person name="Lipzen A."/>
            <person name="He G."/>
            <person name="Yan M."/>
            <person name="Ng V."/>
            <person name="Cullen D."/>
            <person name="Martin F."/>
            <person name="Rosso M.-N."/>
            <person name="Henrissat B."/>
            <person name="Hibbett D."/>
            <person name="Martinez A.T."/>
            <person name="Grigoriev I.V."/>
        </authorList>
    </citation>
    <scope>NUCLEOTIDE SEQUENCE</scope>
    <source>
        <strain evidence="5">CIRM-BRFM 674</strain>
    </source>
</reference>
<dbReference type="InterPro" id="IPR015943">
    <property type="entry name" value="WD40/YVTN_repeat-like_dom_sf"/>
</dbReference>
<comment type="similarity">
    <text evidence="3">Belongs to the WD repeat PROPPIN family.</text>
</comment>
<accession>A0A9P6D3I4</accession>
<dbReference type="EMBL" id="MU155165">
    <property type="protein sequence ID" value="KAF9482514.1"/>
    <property type="molecule type" value="Genomic_DNA"/>
</dbReference>
<feature type="region of interest" description="Disordered" evidence="4">
    <location>
        <begin position="404"/>
        <end position="463"/>
    </location>
</feature>
<keyword evidence="6" id="KW-1185">Reference proteome</keyword>
<name>A0A9P6D3I4_9AGAR</name>
<evidence type="ECO:0000256" key="4">
    <source>
        <dbReference type="SAM" id="MobiDB-lite"/>
    </source>
</evidence>
<dbReference type="Proteomes" id="UP000807469">
    <property type="component" value="Unassembled WGS sequence"/>
</dbReference>
<dbReference type="SUPFAM" id="SSF50978">
    <property type="entry name" value="WD40 repeat-like"/>
    <property type="match status" value="1"/>
</dbReference>
<evidence type="ECO:0000256" key="2">
    <source>
        <dbReference type="ARBA" id="ARBA00022737"/>
    </source>
</evidence>
<dbReference type="GO" id="GO:0005737">
    <property type="term" value="C:cytoplasm"/>
    <property type="evidence" value="ECO:0007669"/>
    <property type="project" value="UniProtKB-ARBA"/>
</dbReference>
<dbReference type="InterPro" id="IPR048720">
    <property type="entry name" value="PROPPIN"/>
</dbReference>
<evidence type="ECO:0000313" key="6">
    <source>
        <dbReference type="Proteomes" id="UP000807469"/>
    </source>
</evidence>
<gene>
    <name evidence="5" type="ORF">BDN70DRAFT_991142</name>
</gene>
<feature type="compositionally biased region" description="Basic and acidic residues" evidence="4">
    <location>
        <begin position="444"/>
        <end position="463"/>
    </location>
</feature>
<feature type="region of interest" description="Disordered" evidence="4">
    <location>
        <begin position="192"/>
        <end position="214"/>
    </location>
</feature>
<feature type="compositionally biased region" description="Low complexity" evidence="4">
    <location>
        <begin position="432"/>
        <end position="443"/>
    </location>
</feature>
<keyword evidence="1" id="KW-0853">WD repeat</keyword>
<dbReference type="InterPro" id="IPR036322">
    <property type="entry name" value="WD40_repeat_dom_sf"/>
</dbReference>
<proteinExistence type="inferred from homology"/>
<dbReference type="Pfam" id="PF21032">
    <property type="entry name" value="PROPPIN"/>
    <property type="match status" value="1"/>
</dbReference>
<dbReference type="PANTHER" id="PTHR11227">
    <property type="entry name" value="WD-REPEAT PROTEIN INTERACTING WITH PHOSPHOINOSIDES WIPI -RELATED"/>
    <property type="match status" value="1"/>
</dbReference>
<organism evidence="5 6">
    <name type="scientific">Pholiota conissans</name>
    <dbReference type="NCBI Taxonomy" id="109636"/>
    <lineage>
        <taxon>Eukaryota</taxon>
        <taxon>Fungi</taxon>
        <taxon>Dikarya</taxon>
        <taxon>Basidiomycota</taxon>
        <taxon>Agaricomycotina</taxon>
        <taxon>Agaricomycetes</taxon>
        <taxon>Agaricomycetidae</taxon>
        <taxon>Agaricales</taxon>
        <taxon>Agaricineae</taxon>
        <taxon>Strophariaceae</taxon>
        <taxon>Pholiota</taxon>
    </lineage>
</organism>
<dbReference type="AlphaFoldDB" id="A0A9P6D3I4"/>
<protein>
    <submittedName>
        <fullName evidence="5">Uncharacterized protein</fullName>
    </submittedName>
</protein>
<sequence length="479" mass="52410">MNLGRHSISATTPVQIFDARFDPECNIFTTSTPAGFAVYRTHPLQLIRKRELTGGTLAAVVPLHATNILFLLGGGRSPLYPPNKVVLWNDALGKEVAELEFRERVRGIACRRGWLAVSLRRRVVVFQIGTSVTRYGEWDTGDNPRGEHRVAVSSFRGGLLAMATAPYSTLLAIAGRQVGHVQLVRLPPCPVPVSRNPPPSSPPRKPPPPPSKHPVSIIAAHTTALTTISIPMSGRLVATTSIQGTLVRVWDTITGKLVREFRRGTDKADIYGVAFRPDEQEVCVWSDKGTVHVFNLVVSGATNRHSTFSPLAPFLPLPKYFESEWSYAQYRIPVQSSHISLSSTSRSAKEKAAVDMPEEERCVVGWIEGTSDDPAAPPNTKEFQLIALTFTGGWYRLGLPKLAGRAPKRSSGSFKTSPLSPSGSPPPASHLSRAASVAGSSASRLDKGKEKERNKDPKKESRNCALLEYRRFGRWDGWG</sequence>
<evidence type="ECO:0000256" key="1">
    <source>
        <dbReference type="ARBA" id="ARBA00022574"/>
    </source>
</evidence>
<evidence type="ECO:0000313" key="5">
    <source>
        <dbReference type="EMBL" id="KAF9482514.1"/>
    </source>
</evidence>
<feature type="compositionally biased region" description="Pro residues" evidence="4">
    <location>
        <begin position="192"/>
        <end position="212"/>
    </location>
</feature>
<keyword evidence="2" id="KW-0677">Repeat</keyword>
<dbReference type="Gene3D" id="2.130.10.10">
    <property type="entry name" value="YVTN repeat-like/Quinoprotein amine dehydrogenase"/>
    <property type="match status" value="1"/>
</dbReference>
<dbReference type="OrthoDB" id="1667587at2759"/>
<dbReference type="InterPro" id="IPR001680">
    <property type="entry name" value="WD40_rpt"/>
</dbReference>